<dbReference type="InterPro" id="IPR018584">
    <property type="entry name" value="GT87"/>
</dbReference>
<feature type="transmembrane region" description="Helical" evidence="8">
    <location>
        <begin position="152"/>
        <end position="170"/>
    </location>
</feature>
<evidence type="ECO:0000256" key="2">
    <source>
        <dbReference type="ARBA" id="ARBA00022475"/>
    </source>
</evidence>
<evidence type="ECO:0000256" key="1">
    <source>
        <dbReference type="ARBA" id="ARBA00004651"/>
    </source>
</evidence>
<evidence type="ECO:0000256" key="6">
    <source>
        <dbReference type="ARBA" id="ARBA00023136"/>
    </source>
</evidence>
<keyword evidence="3" id="KW-0808">Transferase</keyword>
<accession>A0A7X5R1M9</accession>
<evidence type="ECO:0000256" key="3">
    <source>
        <dbReference type="ARBA" id="ARBA00022679"/>
    </source>
</evidence>
<dbReference type="Proteomes" id="UP000541033">
    <property type="component" value="Unassembled WGS sequence"/>
</dbReference>
<feature type="transmembrane region" description="Helical" evidence="8">
    <location>
        <begin position="48"/>
        <end position="68"/>
    </location>
</feature>
<feature type="transmembrane region" description="Helical" evidence="8">
    <location>
        <begin position="190"/>
        <end position="214"/>
    </location>
</feature>
<evidence type="ECO:0000256" key="8">
    <source>
        <dbReference type="SAM" id="Phobius"/>
    </source>
</evidence>
<dbReference type="AlphaFoldDB" id="A0A7X5R1M9"/>
<keyword evidence="5 8" id="KW-1133">Transmembrane helix</keyword>
<dbReference type="GO" id="GO:0005886">
    <property type="term" value="C:plasma membrane"/>
    <property type="evidence" value="ECO:0007669"/>
    <property type="project" value="UniProtKB-SubCell"/>
</dbReference>
<feature type="transmembrane region" description="Helical" evidence="8">
    <location>
        <begin position="122"/>
        <end position="140"/>
    </location>
</feature>
<keyword evidence="6 8" id="KW-0472">Membrane</keyword>
<reference evidence="9 10" key="1">
    <citation type="submission" date="2020-02" db="EMBL/GenBank/DDBJ databases">
        <title>Sequencing the genomes of 1000 actinobacteria strains.</title>
        <authorList>
            <person name="Klenk H.-P."/>
        </authorList>
    </citation>
    <scope>NUCLEOTIDE SEQUENCE [LARGE SCALE GENOMIC DNA]</scope>
    <source>
        <strain evidence="9 10">DSM 27960</strain>
    </source>
</reference>
<dbReference type="Pfam" id="PF09594">
    <property type="entry name" value="GT87"/>
    <property type="match status" value="1"/>
</dbReference>
<keyword evidence="2" id="KW-1003">Cell membrane</keyword>
<dbReference type="RefSeq" id="WP_167149925.1">
    <property type="nucleotide sequence ID" value="NZ_JAAMOX010000001.1"/>
</dbReference>
<comment type="caution">
    <text evidence="9">The sequence shown here is derived from an EMBL/GenBank/DDBJ whole genome shotgun (WGS) entry which is preliminary data.</text>
</comment>
<evidence type="ECO:0000313" key="9">
    <source>
        <dbReference type="EMBL" id="NIH53921.1"/>
    </source>
</evidence>
<dbReference type="GO" id="GO:0016758">
    <property type="term" value="F:hexosyltransferase activity"/>
    <property type="evidence" value="ECO:0007669"/>
    <property type="project" value="InterPro"/>
</dbReference>
<proteinExistence type="inferred from homology"/>
<keyword evidence="10" id="KW-1185">Reference proteome</keyword>
<gene>
    <name evidence="9" type="ORF">FHX76_001789</name>
</gene>
<evidence type="ECO:0000313" key="10">
    <source>
        <dbReference type="Proteomes" id="UP000541033"/>
    </source>
</evidence>
<feature type="transmembrane region" description="Helical" evidence="8">
    <location>
        <begin position="354"/>
        <end position="370"/>
    </location>
</feature>
<sequence>MIRIPSPSPIGDYAQPHKRLAREQDAAPPKAPTKRSTIYAFVMRPRGIVWGFAIMHVAYLAALLPTIIAGEVLGDLPLYRYWAQLSLETGLWQGIHTEWVYPIGATLPIVGANLLGPQLYQLLWLLLTTVLNWLAVWVLTDRLRNTAAFPAAWWWMLLNLALSPVALLRLEGVSSPLVVIGLVLLARRPIVATIVLSIATWIKVWPAAVLLAIVGASPRRILVIITGAATTAVIVLATWAGGGLNHIMSFITMQSDRQLQLEAPITTPWVWLAALHQPGTTSYHNYEISTREVMGPGTSLAVHAMTPLMFIAIALIFVMMMFALRHKAETSQLIFMGSLALVTAFIVFNKVGSPQYILWITPVIAVGLIGHAREWRFAAWLVAIIGVLTTLIYPIFYMPLIAGNLWVTTLLTVRNLLLVVLLCWAIGKLWNMSMKPPRTAAYPAGVSV</sequence>
<evidence type="ECO:0000256" key="4">
    <source>
        <dbReference type="ARBA" id="ARBA00022692"/>
    </source>
</evidence>
<feature type="transmembrane region" description="Helical" evidence="8">
    <location>
        <begin position="300"/>
        <end position="324"/>
    </location>
</feature>
<dbReference type="EMBL" id="JAAMOX010000001">
    <property type="protein sequence ID" value="NIH53921.1"/>
    <property type="molecule type" value="Genomic_DNA"/>
</dbReference>
<evidence type="ECO:0000256" key="5">
    <source>
        <dbReference type="ARBA" id="ARBA00022989"/>
    </source>
</evidence>
<feature type="transmembrane region" description="Helical" evidence="8">
    <location>
        <begin position="377"/>
        <end position="399"/>
    </location>
</feature>
<feature type="transmembrane region" description="Helical" evidence="8">
    <location>
        <begin position="405"/>
        <end position="426"/>
    </location>
</feature>
<feature type="transmembrane region" description="Helical" evidence="8">
    <location>
        <begin position="221"/>
        <end position="240"/>
    </location>
</feature>
<comment type="subcellular location">
    <subcellularLocation>
        <location evidence="1">Cell membrane</location>
        <topology evidence="1">Multi-pass membrane protein</topology>
    </subcellularLocation>
</comment>
<protein>
    <recommendedName>
        <fullName evidence="11">DUF2029 domain-containing protein</fullName>
    </recommendedName>
</protein>
<feature type="transmembrane region" description="Helical" evidence="8">
    <location>
        <begin position="331"/>
        <end position="348"/>
    </location>
</feature>
<keyword evidence="4 8" id="KW-0812">Transmembrane</keyword>
<evidence type="ECO:0000256" key="7">
    <source>
        <dbReference type="ARBA" id="ARBA00024033"/>
    </source>
</evidence>
<name>A0A7X5R1M9_9MICO</name>
<evidence type="ECO:0008006" key="11">
    <source>
        <dbReference type="Google" id="ProtNLM"/>
    </source>
</evidence>
<comment type="similarity">
    <text evidence="7">Belongs to the glycosyltransferase 87 family.</text>
</comment>
<organism evidence="9 10">
    <name type="scientific">Lysinibacter cavernae</name>
    <dbReference type="NCBI Taxonomy" id="1640652"/>
    <lineage>
        <taxon>Bacteria</taxon>
        <taxon>Bacillati</taxon>
        <taxon>Actinomycetota</taxon>
        <taxon>Actinomycetes</taxon>
        <taxon>Micrococcales</taxon>
        <taxon>Microbacteriaceae</taxon>
        <taxon>Lysinibacter</taxon>
    </lineage>
</organism>